<dbReference type="EMBL" id="CALNXI010000127">
    <property type="protein sequence ID" value="CAH3019825.1"/>
    <property type="molecule type" value="Genomic_DNA"/>
</dbReference>
<evidence type="ECO:0000313" key="3">
    <source>
        <dbReference type="Proteomes" id="UP001159427"/>
    </source>
</evidence>
<name>A0ABN8LUR0_9CNID</name>
<feature type="region of interest" description="Disordered" evidence="1">
    <location>
        <begin position="90"/>
        <end position="109"/>
    </location>
</feature>
<gene>
    <name evidence="2" type="ORF">PEVE_00004345</name>
</gene>
<feature type="compositionally biased region" description="Gly residues" evidence="1">
    <location>
        <begin position="177"/>
        <end position="190"/>
    </location>
</feature>
<feature type="compositionally biased region" description="Basic and acidic residues" evidence="1">
    <location>
        <begin position="969"/>
        <end position="978"/>
    </location>
</feature>
<accession>A0ABN8LUR0</accession>
<reference evidence="2 3" key="1">
    <citation type="submission" date="2022-05" db="EMBL/GenBank/DDBJ databases">
        <authorList>
            <consortium name="Genoscope - CEA"/>
            <person name="William W."/>
        </authorList>
    </citation>
    <scope>NUCLEOTIDE SEQUENCE [LARGE SCALE GENOMIC DNA]</scope>
</reference>
<proteinExistence type="predicted"/>
<sequence>IPDNYRVLGRVIHMNYLKEQLETQYSLNFADVRKEIILFNLDVYADLVYIEGAINFPGVERLKIYSRNLVGSTGSSLDLSAPNWNQAFTSGAAPGSNGENGNNGVNGPTVEIYASTVQGSFTVIASGGDGHQGQDGEPGDDAPDRRDQELSKTRADCDNQESSLTCINVPGVRGQKGQTGGNGGDAGTPGIGGNAGRIIFHVQNFDGRVDVRSCRGAGAEPANNGAGGNGGLGSYGGEGRVCEGSGWGAGDGFGSSRFSCTDKGSDHTQGRRGGRGDTGQSGTTPMNGGADGSVDKSSIQPGELDQAGKHSYPIVLLRVIKRQAEDLLWKGEVAQGRAALHFLKSVTKERTDSDAVAINKAVSRKLGFLEVEGYDIFGKNELFAPRIKWEALKTVVEGIKNTASEYERGYNDIRESIESKSDFQQISLKMSTLAHSQVKAEKDRLIEAKKIAESEKRLYVKAIGELESEMRSITQQIKGILPEALSAAEFNEDDFLAVLQGIVGFAGAIRDKNPLDFITSAVTLAQDLAGKRCPLGTLKDNLDKLEKWLTFGKDYEALENSSDLNFDRVDISAIPEADLEKNSQGFAADMVCLLEEATRPRDVALFEQMMESFFTVGASRIDLIGKVMDLDNEIGGYNFDIPLLENTEEAITNVGQAGGAEISKDLQVKFLDNLLSTYQELETSFMREVYELHKAFRFRTLWEGTNPLSLYQRVAVESAHGVGRLNGILEITNVLRNIQQTETKAVKCFTNNVYTTDIQKWSFDSSHNKGMFADLQQGSTRFPIKVSQSCSSCYNVRLLKLYVELTGTEEQPTNVPATVHLRIRHLSGSYFRAGDDTIKKFRQPLGSFRKIKFRRTAISDETRCGEEERQGNKNSIFCVTNNDYRWHPMCSHPLSQGSCVDRLLGEEECRSPFGTYELTIPKDNSLSCDQPGIRNKNCKDLDLTKFTKMNVWAQFLYWSEGYPQGPNDRICRTPWKEEPENEPEEEGSANPPRN</sequence>
<feature type="region of interest" description="Disordered" evidence="1">
    <location>
        <begin position="124"/>
        <end position="190"/>
    </location>
</feature>
<keyword evidence="3" id="KW-1185">Reference proteome</keyword>
<evidence type="ECO:0000256" key="1">
    <source>
        <dbReference type="SAM" id="MobiDB-lite"/>
    </source>
</evidence>
<feature type="compositionally biased region" description="Basic and acidic residues" evidence="1">
    <location>
        <begin position="142"/>
        <end position="157"/>
    </location>
</feature>
<dbReference type="Proteomes" id="UP001159427">
    <property type="component" value="Unassembled WGS sequence"/>
</dbReference>
<feature type="non-terminal residue" evidence="2">
    <location>
        <position position="1"/>
    </location>
</feature>
<evidence type="ECO:0000313" key="2">
    <source>
        <dbReference type="EMBL" id="CAH3019825.1"/>
    </source>
</evidence>
<feature type="region of interest" description="Disordered" evidence="1">
    <location>
        <begin position="968"/>
        <end position="994"/>
    </location>
</feature>
<protein>
    <submittedName>
        <fullName evidence="2">Uncharacterized protein</fullName>
    </submittedName>
</protein>
<organism evidence="2 3">
    <name type="scientific">Porites evermanni</name>
    <dbReference type="NCBI Taxonomy" id="104178"/>
    <lineage>
        <taxon>Eukaryota</taxon>
        <taxon>Metazoa</taxon>
        <taxon>Cnidaria</taxon>
        <taxon>Anthozoa</taxon>
        <taxon>Hexacorallia</taxon>
        <taxon>Scleractinia</taxon>
        <taxon>Fungiina</taxon>
        <taxon>Poritidae</taxon>
        <taxon>Porites</taxon>
    </lineage>
</organism>
<comment type="caution">
    <text evidence="2">The sequence shown here is derived from an EMBL/GenBank/DDBJ whole genome shotgun (WGS) entry which is preliminary data.</text>
</comment>
<feature type="region of interest" description="Disordered" evidence="1">
    <location>
        <begin position="260"/>
        <end position="305"/>
    </location>
</feature>